<evidence type="ECO:0000313" key="1">
    <source>
        <dbReference type="EMBL" id="GEQ75318.1"/>
    </source>
</evidence>
<gene>
    <name evidence="1" type="ORF">CTTA_2323</name>
</gene>
<organism evidence="1 2">
    <name type="scientific">Comamonas testosteroni</name>
    <name type="common">Pseudomonas testosteroni</name>
    <dbReference type="NCBI Taxonomy" id="285"/>
    <lineage>
        <taxon>Bacteria</taxon>
        <taxon>Pseudomonadati</taxon>
        <taxon>Pseudomonadota</taxon>
        <taxon>Betaproteobacteria</taxon>
        <taxon>Burkholderiales</taxon>
        <taxon>Comamonadaceae</taxon>
        <taxon>Comamonas</taxon>
    </lineage>
</organism>
<dbReference type="AlphaFoldDB" id="A0A5A7MBQ1"/>
<proteinExistence type="predicted"/>
<dbReference type="EMBL" id="BKBW01000004">
    <property type="protein sequence ID" value="GEQ75318.1"/>
    <property type="molecule type" value="Genomic_DNA"/>
</dbReference>
<protein>
    <submittedName>
        <fullName evidence="1">Uncharacterized protein</fullName>
    </submittedName>
</protein>
<comment type="caution">
    <text evidence="1">The sequence shown here is derived from an EMBL/GenBank/DDBJ whole genome shotgun (WGS) entry which is preliminary data.</text>
</comment>
<reference evidence="1 2" key="1">
    <citation type="journal article" date="2019" name="Microbiol. Resour. Announc.">
        <title>Draft Genome Sequence of Comamonas testosteroni TA441, a Bacterium That Has a Cryptic Phenol Degradation Gene Cluster.</title>
        <authorList>
            <person name="Arai H."/>
            <person name="Ishii M."/>
        </authorList>
    </citation>
    <scope>NUCLEOTIDE SEQUENCE [LARGE SCALE GENOMIC DNA]</scope>
    <source>
        <strain evidence="1 2">TA441</strain>
    </source>
</reference>
<dbReference type="Proteomes" id="UP000323105">
    <property type="component" value="Unassembled WGS sequence"/>
</dbReference>
<accession>A0A5A7MBQ1</accession>
<name>A0A5A7MBQ1_COMTE</name>
<evidence type="ECO:0000313" key="2">
    <source>
        <dbReference type="Proteomes" id="UP000323105"/>
    </source>
</evidence>
<sequence>MCEFCTSWPYKSNEEFSPSGSNNLEMLEKWMLSVSKAALEISDGEIWSSDSGENSMMSIYQVFSQLRTLVNIPKEIESIFTNAGEKWTIKKKIFPNAVKEELHRVSKYSSFGEIFFLYKKFQPLSPRMSKYILHLKKAQEIIENKHGVCQCSLILIKAGWSYRWIEISPGDRPYYGLFCPYEKIINDLELDWGRYDVALSRQRAFNLECYLHASAAIIKDAEIFNKVSTTHYIWNEESVLTELFNAMAGCEIDEYFRNSKAWLTLIDDGKLTARTEDHIHCVRLLESEDGLVLIYWNSG</sequence>